<name>A0ABU8JDT8_9GAMM</name>
<dbReference type="Proteomes" id="UP001381174">
    <property type="component" value="Unassembled WGS sequence"/>
</dbReference>
<comment type="caution">
    <text evidence="2">The sequence shown here is derived from an EMBL/GenBank/DDBJ whole genome shotgun (WGS) entry which is preliminary data.</text>
</comment>
<keyword evidence="1" id="KW-0732">Signal</keyword>
<feature type="signal peptide" evidence="1">
    <location>
        <begin position="1"/>
        <end position="17"/>
    </location>
</feature>
<sequence length="162" mass="18067">MRHISLLLLLAATSVNATDTQPMRTLDYFQGSWRCEGVFPASGRTIASRMTYVADLQGAALVKHHDDTSPGARYHAIETWAYDARAGRFNAAIVDSFGGVRRFGSDGFRQDTLTWESAAEVAPAQRFAYTRLGPRRYRVDWQVARNGKDFVVGDTLTCTRDT</sequence>
<proteinExistence type="predicted"/>
<evidence type="ECO:0000256" key="1">
    <source>
        <dbReference type="SAM" id="SignalP"/>
    </source>
</evidence>
<gene>
    <name evidence="2" type="ORF">WAT24_11350</name>
</gene>
<organism evidence="2 3">
    <name type="scientific">Fulvimonas yonginensis</name>
    <dbReference type="NCBI Taxonomy" id="1495200"/>
    <lineage>
        <taxon>Bacteria</taxon>
        <taxon>Pseudomonadati</taxon>
        <taxon>Pseudomonadota</taxon>
        <taxon>Gammaproteobacteria</taxon>
        <taxon>Lysobacterales</taxon>
        <taxon>Rhodanobacteraceae</taxon>
        <taxon>Fulvimonas</taxon>
    </lineage>
</organism>
<accession>A0ABU8JDT8</accession>
<evidence type="ECO:0000313" key="3">
    <source>
        <dbReference type="Proteomes" id="UP001381174"/>
    </source>
</evidence>
<evidence type="ECO:0000313" key="2">
    <source>
        <dbReference type="EMBL" id="MEI7037354.1"/>
    </source>
</evidence>
<dbReference type="RefSeq" id="WP_336807985.1">
    <property type="nucleotide sequence ID" value="NZ_JBBBNY010000008.1"/>
</dbReference>
<evidence type="ECO:0008006" key="4">
    <source>
        <dbReference type="Google" id="ProtNLM"/>
    </source>
</evidence>
<reference evidence="2 3" key="1">
    <citation type="journal article" date="2014" name="Int. J. Syst. Evol. Microbiol.">
        <title>Fulvimonas yonginensis sp. nov., isolated from greenhouse soil, and emended description of the genus Fulvimonas.</title>
        <authorList>
            <person name="Ahn J.H."/>
            <person name="Kim S.J."/>
            <person name="Weon H.Y."/>
            <person name="Hong S.B."/>
            <person name="Seok S.J."/>
            <person name="Kwon S.W."/>
        </authorList>
    </citation>
    <scope>NUCLEOTIDE SEQUENCE [LARGE SCALE GENOMIC DNA]</scope>
    <source>
        <strain evidence="2 3">KACC 16952</strain>
    </source>
</reference>
<dbReference type="EMBL" id="JBBBNY010000008">
    <property type="protein sequence ID" value="MEI7037354.1"/>
    <property type="molecule type" value="Genomic_DNA"/>
</dbReference>
<protein>
    <recommendedName>
        <fullName evidence="4">DUF1579 domain-containing protein</fullName>
    </recommendedName>
</protein>
<feature type="chain" id="PRO_5046041620" description="DUF1579 domain-containing protein" evidence="1">
    <location>
        <begin position="18"/>
        <end position="162"/>
    </location>
</feature>
<keyword evidence="3" id="KW-1185">Reference proteome</keyword>